<sequence length="67" mass="7315">MAQKITKDMTFNQVLQMNPAVSKVFDKFNLDCGECLGASTESLAQGAKAHGLNIDEILVELNAIFKN</sequence>
<dbReference type="Gene3D" id="1.10.3910.10">
    <property type="entry name" value="SP0561-like"/>
    <property type="match status" value="1"/>
</dbReference>
<dbReference type="PANTHER" id="PTHR39341">
    <property type="entry name" value="BSL7085 PROTEIN"/>
    <property type="match status" value="1"/>
</dbReference>
<dbReference type="Pfam" id="PF08984">
    <property type="entry name" value="DUF1858"/>
    <property type="match status" value="1"/>
</dbReference>
<accession>A0A1H4BKD9</accession>
<dbReference type="NCBIfam" id="TIGR03980">
    <property type="entry name" value="prismane_assoc"/>
    <property type="match status" value="1"/>
</dbReference>
<dbReference type="RefSeq" id="WP_092348316.1">
    <property type="nucleotide sequence ID" value="NZ_FNQN01000006.1"/>
</dbReference>
<keyword evidence="3" id="KW-1185">Reference proteome</keyword>
<protein>
    <submittedName>
        <fullName evidence="2">Hybrid cluster protein-associated redox disulfide domain-containing protein</fullName>
    </submittedName>
</protein>
<dbReference type="InterPro" id="IPR023883">
    <property type="entry name" value="CHP03980_redox-disulphide"/>
</dbReference>
<evidence type="ECO:0000313" key="3">
    <source>
        <dbReference type="Proteomes" id="UP000199409"/>
    </source>
</evidence>
<organism evidence="2 3">
    <name type="scientific">Desulfuromusa kysingii</name>
    <dbReference type="NCBI Taxonomy" id="37625"/>
    <lineage>
        <taxon>Bacteria</taxon>
        <taxon>Pseudomonadati</taxon>
        <taxon>Thermodesulfobacteriota</taxon>
        <taxon>Desulfuromonadia</taxon>
        <taxon>Desulfuromonadales</taxon>
        <taxon>Geopsychrobacteraceae</taxon>
        <taxon>Desulfuromusa</taxon>
    </lineage>
</organism>
<dbReference type="EMBL" id="FNQN01000006">
    <property type="protein sequence ID" value="SEA48262.1"/>
    <property type="molecule type" value="Genomic_DNA"/>
</dbReference>
<dbReference type="InterPro" id="IPR015077">
    <property type="entry name" value="DUF1858"/>
</dbReference>
<gene>
    <name evidence="2" type="ORF">SAMN05660420_02241</name>
</gene>
<dbReference type="InterPro" id="IPR038062">
    <property type="entry name" value="ScdA-like_N_sf"/>
</dbReference>
<dbReference type="AlphaFoldDB" id="A0A1H4BKD9"/>
<evidence type="ECO:0000313" key="2">
    <source>
        <dbReference type="EMBL" id="SEA48262.1"/>
    </source>
</evidence>
<name>A0A1H4BKD9_9BACT</name>
<proteinExistence type="predicted"/>
<reference evidence="2 3" key="1">
    <citation type="submission" date="2016-10" db="EMBL/GenBank/DDBJ databases">
        <authorList>
            <person name="de Groot N.N."/>
        </authorList>
    </citation>
    <scope>NUCLEOTIDE SEQUENCE [LARGE SCALE GENOMIC DNA]</scope>
    <source>
        <strain evidence="2 3">DSM 7343</strain>
    </source>
</reference>
<dbReference type="PANTHER" id="PTHR39341:SF1">
    <property type="entry name" value="DUF1858 DOMAIN-CONTAINING PROTEIN"/>
    <property type="match status" value="1"/>
</dbReference>
<dbReference type="OrthoDB" id="5397989at2"/>
<dbReference type="Proteomes" id="UP000199409">
    <property type="component" value="Unassembled WGS sequence"/>
</dbReference>
<feature type="domain" description="DUF1858" evidence="1">
    <location>
        <begin position="5"/>
        <end position="57"/>
    </location>
</feature>
<evidence type="ECO:0000259" key="1">
    <source>
        <dbReference type="Pfam" id="PF08984"/>
    </source>
</evidence>
<dbReference type="STRING" id="37625.SAMN05660420_02241"/>
<dbReference type="SUPFAM" id="SSF140683">
    <property type="entry name" value="SP0561-like"/>
    <property type="match status" value="1"/>
</dbReference>